<evidence type="ECO:0000313" key="6">
    <source>
        <dbReference type="EMBL" id="KAK1613908.1"/>
    </source>
</evidence>
<dbReference type="Pfam" id="PF03171">
    <property type="entry name" value="2OG-FeII_Oxy"/>
    <property type="match status" value="1"/>
</dbReference>
<dbReference type="InterPro" id="IPR005123">
    <property type="entry name" value="Oxoglu/Fe-dep_dioxygenase_dom"/>
</dbReference>
<dbReference type="Proteomes" id="UP001231189">
    <property type="component" value="Unassembled WGS sequence"/>
</dbReference>
<dbReference type="InterPro" id="IPR044861">
    <property type="entry name" value="IPNS-like_FE2OG_OXY"/>
</dbReference>
<reference evidence="6" key="1">
    <citation type="submission" date="2023-07" db="EMBL/GenBank/DDBJ databases">
        <title>A chromosome-level genome assembly of Lolium multiflorum.</title>
        <authorList>
            <person name="Chen Y."/>
            <person name="Copetti D."/>
            <person name="Kolliker R."/>
            <person name="Studer B."/>
        </authorList>
    </citation>
    <scope>NUCLEOTIDE SEQUENCE</scope>
    <source>
        <strain evidence="6">02402/16</strain>
        <tissue evidence="6">Leaf</tissue>
    </source>
</reference>
<accession>A0AAD8VR88</accession>
<dbReference type="InterPro" id="IPR001810">
    <property type="entry name" value="F-box_dom"/>
</dbReference>
<feature type="region of interest" description="Disordered" evidence="4">
    <location>
        <begin position="384"/>
        <end position="420"/>
    </location>
</feature>
<evidence type="ECO:0000259" key="5">
    <source>
        <dbReference type="PROSITE" id="PS51471"/>
    </source>
</evidence>
<dbReference type="Pfam" id="PF14226">
    <property type="entry name" value="DIOX_N"/>
    <property type="match status" value="1"/>
</dbReference>
<dbReference type="EMBL" id="JAUUTY010000006">
    <property type="protein sequence ID" value="KAK1613908.1"/>
    <property type="molecule type" value="Genomic_DNA"/>
</dbReference>
<dbReference type="Pfam" id="PF23635">
    <property type="entry name" value="Beta-prop_AT5G49610-like"/>
    <property type="match status" value="1"/>
</dbReference>
<dbReference type="SUPFAM" id="SSF51197">
    <property type="entry name" value="Clavaminate synthase-like"/>
    <property type="match status" value="1"/>
</dbReference>
<dbReference type="PROSITE" id="PS51471">
    <property type="entry name" value="FE2OG_OXY"/>
    <property type="match status" value="1"/>
</dbReference>
<evidence type="ECO:0000256" key="1">
    <source>
        <dbReference type="ARBA" id="ARBA00022723"/>
    </source>
</evidence>
<dbReference type="Gene3D" id="2.60.120.330">
    <property type="entry name" value="B-lactam Antibiotic, Isopenicillin N Synthase, Chain"/>
    <property type="match status" value="1"/>
</dbReference>
<gene>
    <name evidence="6" type="ORF">QYE76_019425</name>
</gene>
<dbReference type="Pfam" id="PF00646">
    <property type="entry name" value="F-box"/>
    <property type="match status" value="1"/>
</dbReference>
<dbReference type="Gene3D" id="1.20.1280.50">
    <property type="match status" value="1"/>
</dbReference>
<proteinExistence type="predicted"/>
<evidence type="ECO:0000256" key="3">
    <source>
        <dbReference type="ARBA" id="ARBA00023004"/>
    </source>
</evidence>
<dbReference type="InterPro" id="IPR027443">
    <property type="entry name" value="IPNS-like_sf"/>
</dbReference>
<sequence>MSRRRSSLAPLDDDDLLGEILLRLPPQPSSLPRASLVCARWRSVLSDPQFLGRFRKRHGKPPLLGFFTGDVGRRHVFTPVLGSPDRIPAARFSVPWSRKGYDRWDFRGCRHGLAVLVNDRGRGVVVWDPLTGQHRHHRVPFSPNPRYGIICQSSWQWHPAVMCTNAEHGHAHGDCFLSPFKLVLMCNGPTHAFACVYNSVSGAWGNIISTATPTNILSRPGILVGNALHWLFRGGGGVLVFDTEKQSLGVIDKPAEINVTDCWCCQLLRTGDDGNLGLAVLSKDSKPSIQLWKRQSHSSGVVEWVLLQKTIQLEGLFGSGMFSASINALMVGYDEDSNEIVLSTYVGVFILQIESKLFRTVSKRLPLDDKMFYPYKNFYTADLGEGNSPPSSARSSSSSELSPINAQNREPLPPVNSGTREEGRLCALASTAGGMPSWSQERGVTGKLVQVVAAEDGLLAPPSRYVLREENRPTAGAEPAKLTIPIVDLSLLAKPNGVEEAAKLRSALQSWGLFVVTGHGMPKEFLDEILDATRKFFHLPLEEKQRCSNVIDGAMFQNEGYGTDRIDSDEQILDWELLHEYTIQIGQVTMDVLKAMAKLLDQKEDFFIDMVGERFKSYARFTYYPPCPRPDLVNGLKPHTDNSVITLLLLDKDVGGLQVLKDGHWVDVPVLGHDLLVVVGEGMEIVSNAVFKAPWHRVVTSVDKERVSLATFYQPEPQRIIGPPGALVHEKRPAMFKKCLVQTLADGYWDAFAVGERTVDFLNVRIDAEADGKLELESVATNS</sequence>
<feature type="compositionally biased region" description="Low complexity" evidence="4">
    <location>
        <begin position="388"/>
        <end position="403"/>
    </location>
</feature>
<evidence type="ECO:0000256" key="4">
    <source>
        <dbReference type="SAM" id="MobiDB-lite"/>
    </source>
</evidence>
<dbReference type="PANTHER" id="PTHR32133">
    <property type="entry name" value="OS07G0120400 PROTEIN"/>
    <property type="match status" value="1"/>
</dbReference>
<keyword evidence="7" id="KW-1185">Reference proteome</keyword>
<keyword evidence="3" id="KW-0408">Iron</keyword>
<dbReference type="SUPFAM" id="SSF81383">
    <property type="entry name" value="F-box domain"/>
    <property type="match status" value="1"/>
</dbReference>
<comment type="caution">
    <text evidence="6">The sequence shown here is derived from an EMBL/GenBank/DDBJ whole genome shotgun (WGS) entry which is preliminary data.</text>
</comment>
<keyword evidence="1" id="KW-0479">Metal-binding</keyword>
<dbReference type="AlphaFoldDB" id="A0AAD8VR88"/>
<dbReference type="InterPro" id="IPR056594">
    <property type="entry name" value="AT5G49610-like_b-prop"/>
</dbReference>
<keyword evidence="2" id="KW-0560">Oxidoreductase</keyword>
<dbReference type="InterPro" id="IPR026992">
    <property type="entry name" value="DIOX_N"/>
</dbReference>
<name>A0AAD8VR88_LOLMU</name>
<evidence type="ECO:0000313" key="7">
    <source>
        <dbReference type="Proteomes" id="UP001231189"/>
    </source>
</evidence>
<dbReference type="GO" id="GO:0016491">
    <property type="term" value="F:oxidoreductase activity"/>
    <property type="evidence" value="ECO:0007669"/>
    <property type="project" value="UniProtKB-KW"/>
</dbReference>
<dbReference type="GO" id="GO:0046872">
    <property type="term" value="F:metal ion binding"/>
    <property type="evidence" value="ECO:0007669"/>
    <property type="project" value="UniProtKB-KW"/>
</dbReference>
<protein>
    <recommendedName>
        <fullName evidence="5">Fe2OG dioxygenase domain-containing protein</fullName>
    </recommendedName>
</protein>
<feature type="domain" description="Fe2OG dioxygenase" evidence="5">
    <location>
        <begin position="615"/>
        <end position="715"/>
    </location>
</feature>
<organism evidence="6 7">
    <name type="scientific">Lolium multiflorum</name>
    <name type="common">Italian ryegrass</name>
    <name type="synonym">Lolium perenne subsp. multiflorum</name>
    <dbReference type="NCBI Taxonomy" id="4521"/>
    <lineage>
        <taxon>Eukaryota</taxon>
        <taxon>Viridiplantae</taxon>
        <taxon>Streptophyta</taxon>
        <taxon>Embryophyta</taxon>
        <taxon>Tracheophyta</taxon>
        <taxon>Spermatophyta</taxon>
        <taxon>Magnoliopsida</taxon>
        <taxon>Liliopsida</taxon>
        <taxon>Poales</taxon>
        <taxon>Poaceae</taxon>
        <taxon>BOP clade</taxon>
        <taxon>Pooideae</taxon>
        <taxon>Poodae</taxon>
        <taxon>Poeae</taxon>
        <taxon>Poeae Chloroplast Group 2 (Poeae type)</taxon>
        <taxon>Loliodinae</taxon>
        <taxon>Loliinae</taxon>
        <taxon>Lolium</taxon>
    </lineage>
</organism>
<evidence type="ECO:0000256" key="2">
    <source>
        <dbReference type="ARBA" id="ARBA00023002"/>
    </source>
</evidence>
<dbReference type="InterPro" id="IPR036047">
    <property type="entry name" value="F-box-like_dom_sf"/>
</dbReference>
<dbReference type="PANTHER" id="PTHR32133:SF357">
    <property type="entry name" value="F-BOX DOMAIN-CONTAINING PROTEIN"/>
    <property type="match status" value="1"/>
</dbReference>